<proteinExistence type="predicted"/>
<dbReference type="AlphaFoldDB" id="A0A165DPK6"/>
<evidence type="ECO:0000313" key="2">
    <source>
        <dbReference type="Proteomes" id="UP000077266"/>
    </source>
</evidence>
<reference evidence="1 2" key="1">
    <citation type="journal article" date="2016" name="Mol. Biol. Evol.">
        <title>Comparative Genomics of Early-Diverging Mushroom-Forming Fungi Provides Insights into the Origins of Lignocellulose Decay Capabilities.</title>
        <authorList>
            <person name="Nagy L.G."/>
            <person name="Riley R."/>
            <person name="Tritt A."/>
            <person name="Adam C."/>
            <person name="Daum C."/>
            <person name="Floudas D."/>
            <person name="Sun H."/>
            <person name="Yadav J.S."/>
            <person name="Pangilinan J."/>
            <person name="Larsson K.H."/>
            <person name="Matsuura K."/>
            <person name="Barry K."/>
            <person name="Labutti K."/>
            <person name="Kuo R."/>
            <person name="Ohm R.A."/>
            <person name="Bhattacharya S.S."/>
            <person name="Shirouzu T."/>
            <person name="Yoshinaga Y."/>
            <person name="Martin F.M."/>
            <person name="Grigoriev I.V."/>
            <person name="Hibbett D.S."/>
        </authorList>
    </citation>
    <scope>NUCLEOTIDE SEQUENCE [LARGE SCALE GENOMIC DNA]</scope>
    <source>
        <strain evidence="1 2">HHB12029</strain>
    </source>
</reference>
<dbReference type="Proteomes" id="UP000077266">
    <property type="component" value="Unassembled WGS sequence"/>
</dbReference>
<evidence type="ECO:0000313" key="1">
    <source>
        <dbReference type="EMBL" id="KZV85053.1"/>
    </source>
</evidence>
<protein>
    <submittedName>
        <fullName evidence="1">Uncharacterized protein</fullName>
    </submittedName>
</protein>
<keyword evidence="2" id="KW-1185">Reference proteome</keyword>
<name>A0A165DPK6_EXIGL</name>
<dbReference type="OrthoDB" id="2576334at2759"/>
<sequence length="235" mass="25017">MCFTSAAASYAITVDGARASATSSSSNSPCEQSGAQNIFVMNSLSPGVHTIKLVVTFTPSSPDEFRFFGGGITLSVATPGNGVDDSTVIDDQDADWMLVPGRHPGSTWDTGRQPGYHDGTVTFNCLYSPFYTASYKFTGAVGVVLAGSIGKDDRAFSVAFDSKVYNMDATSRWEDNQTVYFATGNLDPLHTYQIAIASYNSDLPDCPSVGEPGGPVTRACCVGFDYLMLLKAKTR</sequence>
<gene>
    <name evidence="1" type="ORF">EXIGLDRAFT_775934</name>
</gene>
<organism evidence="1 2">
    <name type="scientific">Exidia glandulosa HHB12029</name>
    <dbReference type="NCBI Taxonomy" id="1314781"/>
    <lineage>
        <taxon>Eukaryota</taxon>
        <taxon>Fungi</taxon>
        <taxon>Dikarya</taxon>
        <taxon>Basidiomycota</taxon>
        <taxon>Agaricomycotina</taxon>
        <taxon>Agaricomycetes</taxon>
        <taxon>Auriculariales</taxon>
        <taxon>Exidiaceae</taxon>
        <taxon>Exidia</taxon>
    </lineage>
</organism>
<dbReference type="InParanoid" id="A0A165DPK6"/>
<accession>A0A165DPK6</accession>
<dbReference type="EMBL" id="KV426201">
    <property type="protein sequence ID" value="KZV85053.1"/>
    <property type="molecule type" value="Genomic_DNA"/>
</dbReference>